<evidence type="ECO:0000256" key="11">
    <source>
        <dbReference type="SAM" id="Coils"/>
    </source>
</evidence>
<dbReference type="GO" id="GO:0009626">
    <property type="term" value="P:plant-type hypersensitive response"/>
    <property type="evidence" value="ECO:0007669"/>
    <property type="project" value="UniProtKB-KW"/>
</dbReference>
<accession>A0A068UI33</accession>
<feature type="domain" description="Late blight resistance protein R1A-like N-terminal" evidence="13">
    <location>
        <begin position="121"/>
        <end position="375"/>
    </location>
</feature>
<dbReference type="InterPro" id="IPR032675">
    <property type="entry name" value="LRR_dom_sf"/>
</dbReference>
<dbReference type="GO" id="GO:0005737">
    <property type="term" value="C:cytoplasm"/>
    <property type="evidence" value="ECO:0007669"/>
    <property type="project" value="UniProtKB-SubCell"/>
</dbReference>
<dbReference type="PANTHER" id="PTHR23155:SF1152">
    <property type="entry name" value="AAA+ ATPASE DOMAIN-CONTAINING PROTEIN"/>
    <property type="match status" value="1"/>
</dbReference>
<dbReference type="InParanoid" id="A0A068UI33"/>
<dbReference type="Gene3D" id="3.40.50.300">
    <property type="entry name" value="P-loop containing nucleotide triphosphate hydrolases"/>
    <property type="match status" value="1"/>
</dbReference>
<dbReference type="InterPro" id="IPR055414">
    <property type="entry name" value="LRR_R13L4/SHOC2-like"/>
</dbReference>
<feature type="domain" description="Disease resistance R13L4/SHOC-2-like LRR" evidence="15">
    <location>
        <begin position="940"/>
        <end position="1140"/>
    </location>
</feature>
<keyword evidence="9" id="KW-0611">Plant defense</keyword>
<dbReference type="InterPro" id="IPR002182">
    <property type="entry name" value="NB-ARC"/>
</dbReference>
<dbReference type="Pfam" id="PF12061">
    <property type="entry name" value="NB-LRR"/>
    <property type="match status" value="1"/>
</dbReference>
<name>A0A068UI33_COFCA</name>
<gene>
    <name evidence="16" type="ORF">GSCOC_T00025496001</name>
</gene>
<proteinExistence type="inferred from homology"/>
<dbReference type="PRINTS" id="PR00364">
    <property type="entry name" value="DISEASERSIST"/>
</dbReference>
<evidence type="ECO:0000313" key="17">
    <source>
        <dbReference type="Proteomes" id="UP000295252"/>
    </source>
</evidence>
<sequence>MATLSKSSNYCADTLSFLKWFENHWKLEIAVKDKFQTLRLKMILLEAFFSPKRKWHTDDKNLQVHLWHINQVLHHATKNFILSKGKCWTLQEKLCGIISGVIKKLDVAIPHIRQVYAIVSKSRRSTCSTANELIELIHMLLEKMENLLSWKARSFLRLSKEMEELEEDLRYLRNFLRVTEIWCNKDEMLQDLLTHAEAVAYSTACILFLCTEESKMDVDIVNEMKGEVSCVVQKIKPFQPSVREIYIKALKALESSPQVIILVDETVLHFLYSLLGHMIDLSKVKASFRRSVIDQIEALHKELQIMRDYLLDPSASQYNQSNEKANNVLLHIKDLLFHAAYAIYTSYDSDITKEMAEVLNLTVADLFQEIEDIKQEARDVYDEIIAKSLRSNFPRTNELGFMEFVIQNLHELLSSSKAGSSVLQLQHQMETVLGSILSLREDVFEIKALFREQKEQRDLWLQFINIVYHTEFVIDSFTARSGYLWDWKLGLFDIMEQIHMTRREINAIKITRTTDTTVLKNLGCVSSLENSGNSGALQDPSYEVGNETKKPIGHVDLFVDAEKKIREQLTNKCKDLCILSIVGMPGIGKTTLGNSIYENRFVRLCFHARARCHVGHACQKRRLLLDILQQVCGETDQVCTRNDDDLAEKLYQSLKGKKYFIFLDDLWDLRQWNDMRASFPNDKKGSRIMFTSRFQNIALETGMNSVTYPLTPVSDSRTWELLQIKLFGKESCPPELVKVGQKIAAECKGLTLAADLIAGLLRTMASKKECWAQVANSLNTHLLEDQDGRCMQILELSYNQLPDHLKPCFLYFGAFPGNREVPTSKLMWLWISEGFVKLQNGDEGSPEDVARSYLNDLIARSLVIDSKRGSSNGVKASCVHDLMHDFALAKAKEECFFQQQICVHSRHVSSHVQTLYEPYRLCIYSEWECFKASMPFGPRLRSLVSSDFSSSCPFESFKLLRVLDLSGTIVHLTPCIFQLVHLRFLSVCTSSTRIPWEISYLQNLETLLLRSRKGIQLPDTVWKLVRLRHFRIDWHCFLPRYNQEFMEKTFKFNSLQTLSTPCLFFHEDVEKTMRGLPNLRKLSCIFLDSWDHSFNCNRFPVLDFLTQLESLHVVYGGQGVRHPCEFNFPHNLKKLKLSKFRLPWSAVSAIGKLPNLEVLKLLHASFEGKTWDMKEEEFLKLKFLKLESLDIAHWNASEDHLPCLETLVVKKCHALTEIPLCLGDIPTLQRIELQNCTRSAWISARTVKEKQKEMGNDQFEFTFKFEGSWRVPYEA</sequence>
<dbReference type="PANTHER" id="PTHR23155">
    <property type="entry name" value="DISEASE RESISTANCE PROTEIN RP"/>
    <property type="match status" value="1"/>
</dbReference>
<dbReference type="SUPFAM" id="SSF52058">
    <property type="entry name" value="L domain-like"/>
    <property type="match status" value="1"/>
</dbReference>
<dbReference type="GO" id="GO:0005524">
    <property type="term" value="F:ATP binding"/>
    <property type="evidence" value="ECO:0007669"/>
    <property type="project" value="UniProtKB-KW"/>
</dbReference>
<dbReference type="Gene3D" id="1.10.10.10">
    <property type="entry name" value="Winged helix-like DNA-binding domain superfamily/Winged helix DNA-binding domain"/>
    <property type="match status" value="1"/>
</dbReference>
<dbReference type="AlphaFoldDB" id="A0A068UI33"/>
<dbReference type="EMBL" id="HG739113">
    <property type="protein sequence ID" value="CDP07957.1"/>
    <property type="molecule type" value="Genomic_DNA"/>
</dbReference>
<organism evidence="16 17">
    <name type="scientific">Coffea canephora</name>
    <name type="common">Robusta coffee</name>
    <dbReference type="NCBI Taxonomy" id="49390"/>
    <lineage>
        <taxon>Eukaryota</taxon>
        <taxon>Viridiplantae</taxon>
        <taxon>Streptophyta</taxon>
        <taxon>Embryophyta</taxon>
        <taxon>Tracheophyta</taxon>
        <taxon>Spermatophyta</taxon>
        <taxon>Magnoliopsida</taxon>
        <taxon>eudicotyledons</taxon>
        <taxon>Gunneridae</taxon>
        <taxon>Pentapetalae</taxon>
        <taxon>asterids</taxon>
        <taxon>lamiids</taxon>
        <taxon>Gentianales</taxon>
        <taxon>Rubiaceae</taxon>
        <taxon>Ixoroideae</taxon>
        <taxon>Gardenieae complex</taxon>
        <taxon>Bertiereae - Coffeeae clade</taxon>
        <taxon>Coffeeae</taxon>
        <taxon>Coffea</taxon>
    </lineage>
</organism>
<evidence type="ECO:0000256" key="2">
    <source>
        <dbReference type="ARBA" id="ARBA00004496"/>
    </source>
</evidence>
<evidence type="ECO:0000256" key="9">
    <source>
        <dbReference type="ARBA" id="ARBA00022821"/>
    </source>
</evidence>
<evidence type="ECO:0000256" key="4">
    <source>
        <dbReference type="ARBA" id="ARBA00022490"/>
    </source>
</evidence>
<keyword evidence="17" id="KW-1185">Reference proteome</keyword>
<dbReference type="Pfam" id="PF00931">
    <property type="entry name" value="NB-ARC"/>
    <property type="match status" value="1"/>
</dbReference>
<protein>
    <submittedName>
        <fullName evidence="16">Uncharacterized protein</fullName>
    </submittedName>
</protein>
<dbReference type="GO" id="GO:0043531">
    <property type="term" value="F:ADP binding"/>
    <property type="evidence" value="ECO:0007669"/>
    <property type="project" value="InterPro"/>
</dbReference>
<dbReference type="Pfam" id="PF23598">
    <property type="entry name" value="LRR_14"/>
    <property type="match status" value="1"/>
</dbReference>
<keyword evidence="5" id="KW-0433">Leucine-rich repeat</keyword>
<comment type="function">
    <text evidence="1">Confers resistance to late blight (Phytophthora infestans) races carrying the avirulence gene Avr1. Resistance proteins guard the plant against pathogens that contain an appropriate avirulence protein via an indirect interaction with this avirulence protein. That triggers a defense system including the hypersensitive response, which restricts the pathogen growth.</text>
</comment>
<evidence type="ECO:0000259" key="13">
    <source>
        <dbReference type="Pfam" id="PF12061"/>
    </source>
</evidence>
<dbReference type="Gene3D" id="1.10.8.430">
    <property type="entry name" value="Helical domain of apoptotic protease-activating factors"/>
    <property type="match status" value="1"/>
</dbReference>
<evidence type="ECO:0000256" key="7">
    <source>
        <dbReference type="ARBA" id="ARBA00022737"/>
    </source>
</evidence>
<evidence type="ECO:0000259" key="12">
    <source>
        <dbReference type="Pfam" id="PF00931"/>
    </source>
</evidence>
<feature type="domain" description="Disease resistance protein winged helix" evidence="14">
    <location>
        <begin position="815"/>
        <end position="887"/>
    </location>
</feature>
<dbReference type="PhylomeDB" id="A0A068UI33"/>
<dbReference type="InterPro" id="IPR036388">
    <property type="entry name" value="WH-like_DNA-bd_sf"/>
</dbReference>
<keyword evidence="10" id="KW-0067">ATP-binding</keyword>
<comment type="subcellular location">
    <subcellularLocation>
        <location evidence="2">Cytoplasm</location>
    </subcellularLocation>
</comment>
<comment type="similarity">
    <text evidence="3">Belongs to the disease resistance NB-LRR family.</text>
</comment>
<dbReference type="Gramene" id="CDP07957">
    <property type="protein sequence ID" value="CDP07957"/>
    <property type="gene ID" value="GSCOC_T00025496001"/>
</dbReference>
<evidence type="ECO:0000256" key="5">
    <source>
        <dbReference type="ARBA" id="ARBA00022614"/>
    </source>
</evidence>
<keyword evidence="8" id="KW-0547">Nucleotide-binding</keyword>
<dbReference type="InterPro" id="IPR058922">
    <property type="entry name" value="WHD_DRP"/>
</dbReference>
<keyword evidence="6" id="KW-0381">Hypersensitive response</keyword>
<feature type="domain" description="NB-ARC" evidence="12">
    <location>
        <begin position="563"/>
        <end position="731"/>
    </location>
</feature>
<dbReference type="InterPro" id="IPR027417">
    <property type="entry name" value="P-loop_NTPase"/>
</dbReference>
<dbReference type="OrthoDB" id="1813260at2759"/>
<dbReference type="FunFam" id="1.10.10.10:FF:000322">
    <property type="entry name" value="Probable disease resistance protein At1g63360"/>
    <property type="match status" value="1"/>
</dbReference>
<dbReference type="Pfam" id="PF23559">
    <property type="entry name" value="WHD_DRP"/>
    <property type="match status" value="1"/>
</dbReference>
<evidence type="ECO:0000256" key="3">
    <source>
        <dbReference type="ARBA" id="ARBA00008894"/>
    </source>
</evidence>
<dbReference type="Gene3D" id="3.80.10.10">
    <property type="entry name" value="Ribonuclease Inhibitor"/>
    <property type="match status" value="1"/>
</dbReference>
<evidence type="ECO:0000259" key="14">
    <source>
        <dbReference type="Pfam" id="PF23559"/>
    </source>
</evidence>
<dbReference type="InterPro" id="IPR021929">
    <property type="entry name" value="R1A-like_N"/>
</dbReference>
<reference evidence="17" key="1">
    <citation type="journal article" date="2014" name="Science">
        <title>The coffee genome provides insight into the convergent evolution of caffeine biosynthesis.</title>
        <authorList>
            <person name="Denoeud F."/>
            <person name="Carretero-Paulet L."/>
            <person name="Dereeper A."/>
            <person name="Droc G."/>
            <person name="Guyot R."/>
            <person name="Pietrella M."/>
            <person name="Zheng C."/>
            <person name="Alberti A."/>
            <person name="Anthony F."/>
            <person name="Aprea G."/>
            <person name="Aury J.M."/>
            <person name="Bento P."/>
            <person name="Bernard M."/>
            <person name="Bocs S."/>
            <person name="Campa C."/>
            <person name="Cenci A."/>
            <person name="Combes M.C."/>
            <person name="Crouzillat D."/>
            <person name="Da Silva C."/>
            <person name="Daddiego L."/>
            <person name="De Bellis F."/>
            <person name="Dussert S."/>
            <person name="Garsmeur O."/>
            <person name="Gayraud T."/>
            <person name="Guignon V."/>
            <person name="Jahn K."/>
            <person name="Jamilloux V."/>
            <person name="Joet T."/>
            <person name="Labadie K."/>
            <person name="Lan T."/>
            <person name="Leclercq J."/>
            <person name="Lepelley M."/>
            <person name="Leroy T."/>
            <person name="Li L.T."/>
            <person name="Librado P."/>
            <person name="Lopez L."/>
            <person name="Munoz A."/>
            <person name="Noel B."/>
            <person name="Pallavicini A."/>
            <person name="Perrotta G."/>
            <person name="Poncet V."/>
            <person name="Pot D."/>
            <person name="Priyono X."/>
            <person name="Rigoreau M."/>
            <person name="Rouard M."/>
            <person name="Rozas J."/>
            <person name="Tranchant-Dubreuil C."/>
            <person name="VanBuren R."/>
            <person name="Zhang Q."/>
            <person name="Andrade A.C."/>
            <person name="Argout X."/>
            <person name="Bertrand B."/>
            <person name="de Kochko A."/>
            <person name="Graziosi G."/>
            <person name="Henry R.J."/>
            <person name="Jayarama X."/>
            <person name="Ming R."/>
            <person name="Nagai C."/>
            <person name="Rounsley S."/>
            <person name="Sankoff D."/>
            <person name="Giuliano G."/>
            <person name="Albert V.A."/>
            <person name="Wincker P."/>
            <person name="Lashermes P."/>
        </authorList>
    </citation>
    <scope>NUCLEOTIDE SEQUENCE [LARGE SCALE GENOMIC DNA]</scope>
    <source>
        <strain evidence="17">cv. DH200-94</strain>
    </source>
</reference>
<evidence type="ECO:0000313" key="16">
    <source>
        <dbReference type="EMBL" id="CDP07957.1"/>
    </source>
</evidence>
<keyword evidence="7" id="KW-0677">Repeat</keyword>
<evidence type="ECO:0000256" key="1">
    <source>
        <dbReference type="ARBA" id="ARBA00002074"/>
    </source>
</evidence>
<keyword evidence="4" id="KW-0963">Cytoplasm</keyword>
<evidence type="ECO:0000256" key="6">
    <source>
        <dbReference type="ARBA" id="ARBA00022667"/>
    </source>
</evidence>
<dbReference type="Proteomes" id="UP000295252">
    <property type="component" value="Chromosome III"/>
</dbReference>
<evidence type="ECO:0000256" key="8">
    <source>
        <dbReference type="ARBA" id="ARBA00022741"/>
    </source>
</evidence>
<evidence type="ECO:0000256" key="10">
    <source>
        <dbReference type="ARBA" id="ARBA00022840"/>
    </source>
</evidence>
<feature type="coiled-coil region" evidence="11">
    <location>
        <begin position="356"/>
        <end position="383"/>
    </location>
</feature>
<dbReference type="InterPro" id="IPR042197">
    <property type="entry name" value="Apaf_helical"/>
</dbReference>
<dbReference type="InterPro" id="IPR044974">
    <property type="entry name" value="Disease_R_plants"/>
</dbReference>
<evidence type="ECO:0000259" key="15">
    <source>
        <dbReference type="Pfam" id="PF23598"/>
    </source>
</evidence>
<keyword evidence="11" id="KW-0175">Coiled coil</keyword>
<dbReference type="SUPFAM" id="SSF52540">
    <property type="entry name" value="P-loop containing nucleoside triphosphate hydrolases"/>
    <property type="match status" value="1"/>
</dbReference>